<keyword evidence="2" id="KW-1185">Reference proteome</keyword>
<organism evidence="1 2">
    <name type="scientific">Trametes sanguinea</name>
    <dbReference type="NCBI Taxonomy" id="158606"/>
    <lineage>
        <taxon>Eukaryota</taxon>
        <taxon>Fungi</taxon>
        <taxon>Dikarya</taxon>
        <taxon>Basidiomycota</taxon>
        <taxon>Agaricomycotina</taxon>
        <taxon>Agaricomycetes</taxon>
        <taxon>Polyporales</taxon>
        <taxon>Polyporaceae</taxon>
        <taxon>Trametes</taxon>
    </lineage>
</organism>
<sequence>MSLHALNADPASQPTFPYTTTGWLDGGDGGSGDELCPSQEALPYPLPPDARCGEMQEHLHELVRGLTWDPCFRKLQSLLFSRPNLIPTVLDVGSGSGCWIIEMAKFLPGVQCYGCDLVPVTNVLTEPNVSIEVRNIRSGLGCPDGSYDVIHARNVAIGVPEYEKFVSNAARALRPAGLLSLTEWTRTIEMADSTLLEDRAPRAYAFLIALENILGHICHIKSVLPLLNGAIHGERLFARSMPITRRFYVGDWPVGSSDRHDGIRMRDVLIEFAKSMREFLGKYLITPLVDDLIEGFVSDLNTVSPMYTTYHTVHAMRAAH</sequence>
<comment type="caution">
    <text evidence="1">The sequence shown here is derived from an EMBL/GenBank/DDBJ whole genome shotgun (WGS) entry which is preliminary data.</text>
</comment>
<dbReference type="EMBL" id="JANSHE010000763">
    <property type="protein sequence ID" value="KAJ3007304.1"/>
    <property type="molecule type" value="Genomic_DNA"/>
</dbReference>
<name>A0ACC1Q324_9APHY</name>
<accession>A0ACC1Q324</accession>
<reference evidence="1" key="1">
    <citation type="submission" date="2022-08" db="EMBL/GenBank/DDBJ databases">
        <title>Genome Sequence of Pycnoporus sanguineus.</title>
        <authorList>
            <person name="Buettner E."/>
        </authorList>
    </citation>
    <scope>NUCLEOTIDE SEQUENCE</scope>
    <source>
        <strain evidence="1">CG-C14</strain>
    </source>
</reference>
<dbReference type="Proteomes" id="UP001144978">
    <property type="component" value="Unassembled WGS sequence"/>
</dbReference>
<protein>
    <submittedName>
        <fullName evidence="1">Uncharacterized protein</fullName>
    </submittedName>
</protein>
<evidence type="ECO:0000313" key="1">
    <source>
        <dbReference type="EMBL" id="KAJ3007304.1"/>
    </source>
</evidence>
<gene>
    <name evidence="1" type="ORF">NUW54_g3598</name>
</gene>
<proteinExistence type="predicted"/>
<evidence type="ECO:0000313" key="2">
    <source>
        <dbReference type="Proteomes" id="UP001144978"/>
    </source>
</evidence>